<feature type="domain" description="Trehalase-like N-terminal" evidence="13">
    <location>
        <begin position="3"/>
        <end position="170"/>
    </location>
</feature>
<sequence length="602" mass="67741">MSRPLEHYALLGDTRTAALVATDGSIDWLCLPRFDSGACFAALLGDHRHGRWTLAPRGRFRAVGRAYREDTLVLETRLACAEGEVRITDCMPIRGDYADLVRRVEGVRGRVPMRTEFAPRFDYGSIVPWIRAEGRRTHALAGPDHLMLDSDITLETTHGGAAAEFSVAEGQRVDFRLAWIAPGQRSPERLDVDERIEHTTRWWRRWAGRCGFTGRYRDAVVRSLITLKALTYAPSGGIIAAPTTSLPEHLGGVRNWDYRFCWIRDATMTLMALLAAGYTEEARAWREWLLRAVAGSPAQMQIMYGVDGERRLPELELDWLPGYAGSAPVRVGNEAAAQFQLDVYGELMDALHQARAHGIPPDPDAWRVQRTLMDFLESGWSKPDNGIWEMRGPRRHFTHSKVMAWAAVDRAVKAVEDFGLDGPVDRWKRLRREIFDEVCERGYDPDRGTFTQYYGSRSLDAALLMMPNVGFLPAGDERVRGTVLAIEKELCQDGLVRRYTMDAESERIDGLPPGEGVFLPCSFWLADNYLLRGETERGRELFERLLSLRNDVGLLAEQYAPDEGRLIGNFPQALSHIPLVDTALTLAQPHGPAEQRAQAGRE</sequence>
<evidence type="ECO:0000256" key="8">
    <source>
        <dbReference type="ARBA" id="ARBA00030473"/>
    </source>
</evidence>
<accession>A0A2T0LLD2</accession>
<evidence type="ECO:0000256" key="4">
    <source>
        <dbReference type="ARBA" id="ARBA00019905"/>
    </source>
</evidence>
<evidence type="ECO:0000256" key="1">
    <source>
        <dbReference type="ARBA" id="ARBA00001576"/>
    </source>
</evidence>
<evidence type="ECO:0000256" key="11">
    <source>
        <dbReference type="ARBA" id="ARBA00060615"/>
    </source>
</evidence>
<evidence type="ECO:0000313" key="15">
    <source>
        <dbReference type="Proteomes" id="UP000238362"/>
    </source>
</evidence>
<dbReference type="GO" id="GO:0005993">
    <property type="term" value="P:trehalose catabolic process"/>
    <property type="evidence" value="ECO:0007669"/>
    <property type="project" value="UniProtKB-ARBA"/>
</dbReference>
<dbReference type="Proteomes" id="UP000238362">
    <property type="component" value="Unassembled WGS sequence"/>
</dbReference>
<comment type="pathway">
    <text evidence="11">Glycan degradation; trehalose degradation; D-glucose from alpha,alpha-trehalose: step 1/1.</text>
</comment>
<dbReference type="RefSeq" id="WP_106182320.1">
    <property type="nucleotide sequence ID" value="NZ_PVNH01000014.1"/>
</dbReference>
<keyword evidence="6" id="KW-0119">Carbohydrate metabolism</keyword>
<dbReference type="OrthoDB" id="3902805at2"/>
<keyword evidence="15" id="KW-1185">Reference proteome</keyword>
<comment type="catalytic activity">
    <reaction evidence="1">
        <text>alpha,alpha-trehalose + H2O = alpha-D-glucose + beta-D-glucose</text>
        <dbReference type="Rhea" id="RHEA:32675"/>
        <dbReference type="ChEBI" id="CHEBI:15377"/>
        <dbReference type="ChEBI" id="CHEBI:15903"/>
        <dbReference type="ChEBI" id="CHEBI:16551"/>
        <dbReference type="ChEBI" id="CHEBI:17925"/>
        <dbReference type="EC" id="3.2.1.28"/>
    </reaction>
</comment>
<feature type="domain" description="GH15-like" evidence="12">
    <location>
        <begin position="214"/>
        <end position="583"/>
    </location>
</feature>
<comment type="similarity">
    <text evidence="2">Belongs to the glycosyl hydrolase 15 family.</text>
</comment>
<dbReference type="EMBL" id="PVNH01000014">
    <property type="protein sequence ID" value="PRX43712.1"/>
    <property type="molecule type" value="Genomic_DNA"/>
</dbReference>
<evidence type="ECO:0000256" key="10">
    <source>
        <dbReference type="ARBA" id="ARBA00053030"/>
    </source>
</evidence>
<protein>
    <recommendedName>
        <fullName evidence="4">Trehalase</fullName>
        <ecNumber evidence="3">3.2.1.28</ecNumber>
    </recommendedName>
    <alternativeName>
        <fullName evidence="8">Alpha,alpha-trehalase</fullName>
    </alternativeName>
    <alternativeName>
        <fullName evidence="9">Alpha,alpha-trehalose glucohydrolase</fullName>
    </alternativeName>
</protein>
<evidence type="ECO:0000259" key="13">
    <source>
        <dbReference type="Pfam" id="PF19291"/>
    </source>
</evidence>
<dbReference type="InterPro" id="IPR011613">
    <property type="entry name" value="GH15-like"/>
</dbReference>
<evidence type="ECO:0000313" key="14">
    <source>
        <dbReference type="EMBL" id="PRX43712.1"/>
    </source>
</evidence>
<proteinExistence type="inferred from homology"/>
<dbReference type="PANTHER" id="PTHR31616">
    <property type="entry name" value="TREHALASE"/>
    <property type="match status" value="1"/>
</dbReference>
<dbReference type="Pfam" id="PF00723">
    <property type="entry name" value="Glyco_hydro_15"/>
    <property type="match status" value="1"/>
</dbReference>
<evidence type="ECO:0000256" key="3">
    <source>
        <dbReference type="ARBA" id="ARBA00012757"/>
    </source>
</evidence>
<evidence type="ECO:0000256" key="9">
    <source>
        <dbReference type="ARBA" id="ARBA00031637"/>
    </source>
</evidence>
<dbReference type="InterPro" id="IPR045582">
    <property type="entry name" value="Trehalase-like_N"/>
</dbReference>
<comment type="cofactor">
    <cofactor evidence="10">
        <name>phosphate</name>
        <dbReference type="ChEBI" id="CHEBI:43474"/>
    </cofactor>
</comment>
<dbReference type="EC" id="3.2.1.28" evidence="3"/>
<dbReference type="SUPFAM" id="SSF48208">
    <property type="entry name" value="Six-hairpin glycosidases"/>
    <property type="match status" value="1"/>
</dbReference>
<evidence type="ECO:0000256" key="2">
    <source>
        <dbReference type="ARBA" id="ARBA00006188"/>
    </source>
</evidence>
<evidence type="ECO:0000259" key="12">
    <source>
        <dbReference type="Pfam" id="PF00723"/>
    </source>
</evidence>
<gene>
    <name evidence="14" type="ORF">B0I33_114173</name>
</gene>
<organism evidence="14 15">
    <name type="scientific">Prauserella shujinwangii</name>
    <dbReference type="NCBI Taxonomy" id="1453103"/>
    <lineage>
        <taxon>Bacteria</taxon>
        <taxon>Bacillati</taxon>
        <taxon>Actinomycetota</taxon>
        <taxon>Actinomycetes</taxon>
        <taxon>Pseudonocardiales</taxon>
        <taxon>Pseudonocardiaceae</taxon>
        <taxon>Prauserella</taxon>
    </lineage>
</organism>
<keyword evidence="5" id="KW-0378">Hydrolase</keyword>
<evidence type="ECO:0000256" key="5">
    <source>
        <dbReference type="ARBA" id="ARBA00022801"/>
    </source>
</evidence>
<dbReference type="GO" id="GO:0004555">
    <property type="term" value="F:alpha,alpha-trehalase activity"/>
    <property type="evidence" value="ECO:0007669"/>
    <property type="project" value="UniProtKB-EC"/>
</dbReference>
<dbReference type="InterPro" id="IPR012341">
    <property type="entry name" value="6hp_glycosidase-like_sf"/>
</dbReference>
<name>A0A2T0LLD2_9PSEU</name>
<evidence type="ECO:0000256" key="6">
    <source>
        <dbReference type="ARBA" id="ARBA00023277"/>
    </source>
</evidence>
<dbReference type="PANTHER" id="PTHR31616:SF0">
    <property type="entry name" value="GLUCAN 1,4-ALPHA-GLUCOSIDASE"/>
    <property type="match status" value="1"/>
</dbReference>
<dbReference type="FunFam" id="1.50.10.10:FF:000005">
    <property type="entry name" value="Glycosyl hydrolase, glucoamylase"/>
    <property type="match status" value="1"/>
</dbReference>
<evidence type="ECO:0000256" key="7">
    <source>
        <dbReference type="ARBA" id="ARBA00023295"/>
    </source>
</evidence>
<dbReference type="Pfam" id="PF19291">
    <property type="entry name" value="TREH_N"/>
    <property type="match status" value="1"/>
</dbReference>
<dbReference type="Gene3D" id="1.50.10.10">
    <property type="match status" value="1"/>
</dbReference>
<comment type="caution">
    <text evidence="14">The sequence shown here is derived from an EMBL/GenBank/DDBJ whole genome shotgun (WGS) entry which is preliminary data.</text>
</comment>
<keyword evidence="7" id="KW-0326">Glycosidase</keyword>
<dbReference type="AlphaFoldDB" id="A0A2T0LLD2"/>
<reference evidence="14 15" key="1">
    <citation type="submission" date="2018-03" db="EMBL/GenBank/DDBJ databases">
        <title>Genomic Encyclopedia of Type Strains, Phase III (KMG-III): the genomes of soil and plant-associated and newly described type strains.</title>
        <authorList>
            <person name="Whitman W."/>
        </authorList>
    </citation>
    <scope>NUCLEOTIDE SEQUENCE [LARGE SCALE GENOMIC DNA]</scope>
    <source>
        <strain evidence="14 15">CGMCC 4.7125</strain>
    </source>
</reference>
<dbReference type="InterPro" id="IPR008928">
    <property type="entry name" value="6-hairpin_glycosidase_sf"/>
</dbReference>